<dbReference type="OrthoDB" id="10561204at2759"/>
<dbReference type="AlphaFoldDB" id="A0A2P5VY90"/>
<dbReference type="Proteomes" id="UP000239757">
    <property type="component" value="Unassembled WGS sequence"/>
</dbReference>
<dbReference type="EMBL" id="KZ670166">
    <property type="protein sequence ID" value="PPR83800.1"/>
    <property type="molecule type" value="Genomic_DNA"/>
</dbReference>
<organism evidence="1 2">
    <name type="scientific">Gossypium barbadense</name>
    <name type="common">Sea Island cotton</name>
    <name type="synonym">Hibiscus barbadensis</name>
    <dbReference type="NCBI Taxonomy" id="3634"/>
    <lineage>
        <taxon>Eukaryota</taxon>
        <taxon>Viridiplantae</taxon>
        <taxon>Streptophyta</taxon>
        <taxon>Embryophyta</taxon>
        <taxon>Tracheophyta</taxon>
        <taxon>Spermatophyta</taxon>
        <taxon>Magnoliopsida</taxon>
        <taxon>eudicotyledons</taxon>
        <taxon>Gunneridae</taxon>
        <taxon>Pentapetalae</taxon>
        <taxon>rosids</taxon>
        <taxon>malvids</taxon>
        <taxon>Malvales</taxon>
        <taxon>Malvaceae</taxon>
        <taxon>Malvoideae</taxon>
        <taxon>Gossypium</taxon>
    </lineage>
</organism>
<reference evidence="1 2" key="1">
    <citation type="submission" date="2015-01" db="EMBL/GenBank/DDBJ databases">
        <title>Genome of allotetraploid Gossypium barbadense reveals genomic plasticity and fiber elongation in cotton evolution.</title>
        <authorList>
            <person name="Chen X."/>
            <person name="Liu X."/>
            <person name="Zhao B."/>
            <person name="Zheng H."/>
            <person name="Hu Y."/>
            <person name="Lu G."/>
            <person name="Yang C."/>
            <person name="Chen J."/>
            <person name="Shan C."/>
            <person name="Zhang L."/>
            <person name="Zhou Y."/>
            <person name="Wang L."/>
            <person name="Guo W."/>
            <person name="Bai Y."/>
            <person name="Ruan J."/>
            <person name="Shangguan X."/>
            <person name="Mao Y."/>
            <person name="Jiang J."/>
            <person name="Zhu Y."/>
            <person name="Lei J."/>
            <person name="Kang H."/>
            <person name="Chen S."/>
            <person name="He X."/>
            <person name="Wang R."/>
            <person name="Wang Y."/>
            <person name="Chen J."/>
            <person name="Wang L."/>
            <person name="Yu S."/>
            <person name="Wang B."/>
            <person name="Wei J."/>
            <person name="Song S."/>
            <person name="Lu X."/>
            <person name="Gao Z."/>
            <person name="Gu W."/>
            <person name="Deng X."/>
            <person name="Ma D."/>
            <person name="Wang S."/>
            <person name="Liang W."/>
            <person name="Fang L."/>
            <person name="Cai C."/>
            <person name="Zhu X."/>
            <person name="Zhou B."/>
            <person name="Zhang Y."/>
            <person name="Chen Z."/>
            <person name="Xu S."/>
            <person name="Zhu R."/>
            <person name="Wang S."/>
            <person name="Zhang T."/>
            <person name="Zhao G."/>
        </authorList>
    </citation>
    <scope>NUCLEOTIDE SEQUENCE [LARGE SCALE GENOMIC DNA]</scope>
    <source>
        <strain evidence="2">cv. Xinhai21</strain>
        <tissue evidence="1">Leaf</tissue>
    </source>
</reference>
<protein>
    <submittedName>
        <fullName evidence="1">Uncharacterized protein</fullName>
    </submittedName>
</protein>
<name>A0A2P5VY90_GOSBA</name>
<evidence type="ECO:0000313" key="1">
    <source>
        <dbReference type="EMBL" id="PPR83800.1"/>
    </source>
</evidence>
<evidence type="ECO:0000313" key="2">
    <source>
        <dbReference type="Proteomes" id="UP000239757"/>
    </source>
</evidence>
<accession>A0A2P5VY90</accession>
<sequence length="114" mass="12668">MLKDVVLQLGLPVDEVAVTGSSAINVSDLCQELLGRLIGELLMLNKSSCGVTPGIFRYKAFRMNRPTWIPFTARKSAEKAIVIRQSSTTIEFNSGRVGWIGFLRWSTAKAITWH</sequence>
<proteinExistence type="predicted"/>
<gene>
    <name evidence="1" type="ORF">GOBAR_AA36912</name>
</gene>